<evidence type="ECO:0000313" key="1">
    <source>
        <dbReference type="EMBL" id="KAK9738462.1"/>
    </source>
</evidence>
<dbReference type="AlphaFoldDB" id="A0AAW1LXJ2"/>
<gene>
    <name evidence="1" type="ORF">QE152_g9805</name>
</gene>
<dbReference type="Gene3D" id="3.60.10.10">
    <property type="entry name" value="Endonuclease/exonuclease/phosphatase"/>
    <property type="match status" value="1"/>
</dbReference>
<keyword evidence="2" id="KW-1185">Reference proteome</keyword>
<evidence type="ECO:0000313" key="2">
    <source>
        <dbReference type="Proteomes" id="UP001458880"/>
    </source>
</evidence>
<name>A0AAW1LXJ2_POPJA</name>
<comment type="caution">
    <text evidence="1">The sequence shown here is derived from an EMBL/GenBank/DDBJ whole genome shotgun (WGS) entry which is preliminary data.</text>
</comment>
<proteinExistence type="predicted"/>
<dbReference type="Proteomes" id="UP001458880">
    <property type="component" value="Unassembled WGS sequence"/>
</dbReference>
<accession>A0AAW1LXJ2</accession>
<dbReference type="InterPro" id="IPR036691">
    <property type="entry name" value="Endo/exonu/phosph_ase_sf"/>
</dbReference>
<evidence type="ECO:0008006" key="3">
    <source>
        <dbReference type="Google" id="ProtNLM"/>
    </source>
</evidence>
<dbReference type="PANTHER" id="PTHR33776">
    <property type="entry name" value="ENDO/EXONUCLEASE/PHOSPHATASE DOMAIN-CONTAINING PROTEIN"/>
    <property type="match status" value="1"/>
</dbReference>
<sequence>MKDASQKVTKTKFCRQIYKHGGSAIVLSNNIVSRELSEIAQLSIERNIEMSAIAIESQKNVIVSLYRPPTGEMEVFMDRLRQALLIITSKYSTFDIVVAGDYNINFMTTSKYRDNVIDLFKSFGLDMVFSEPSRKCRMSESCIDNIFLTNNWAEKLTVNPHISDHYGQVIKIELRHTQNNVKRVQKVRKTNEFNSCLLRNELSQINWDPYINHISIQNAFWAFHDVFYDAPDMIMPETEVTTRQVKKQYPITWYTEELQQMNNLLNAVAIISEAILDDILKRFTIQLEVITNRRLLL</sequence>
<dbReference type="PANTHER" id="PTHR33776:SF3">
    <property type="entry name" value="PHD-TYPE DOMAIN-CONTAINING PROTEIN"/>
    <property type="match status" value="1"/>
</dbReference>
<reference evidence="1 2" key="1">
    <citation type="journal article" date="2024" name="BMC Genomics">
        <title>De novo assembly and annotation of Popillia japonica's genome with initial clues to its potential as an invasive pest.</title>
        <authorList>
            <person name="Cucini C."/>
            <person name="Boschi S."/>
            <person name="Funari R."/>
            <person name="Cardaioli E."/>
            <person name="Iannotti N."/>
            <person name="Marturano G."/>
            <person name="Paoli F."/>
            <person name="Bruttini M."/>
            <person name="Carapelli A."/>
            <person name="Frati F."/>
            <person name="Nardi F."/>
        </authorList>
    </citation>
    <scope>NUCLEOTIDE SEQUENCE [LARGE SCALE GENOMIC DNA]</scope>
    <source>
        <strain evidence="1">DMR45628</strain>
    </source>
</reference>
<dbReference type="EMBL" id="JASPKY010000086">
    <property type="protein sequence ID" value="KAK9738462.1"/>
    <property type="molecule type" value="Genomic_DNA"/>
</dbReference>
<dbReference type="SUPFAM" id="SSF56219">
    <property type="entry name" value="DNase I-like"/>
    <property type="match status" value="1"/>
</dbReference>
<organism evidence="1 2">
    <name type="scientific">Popillia japonica</name>
    <name type="common">Japanese beetle</name>
    <dbReference type="NCBI Taxonomy" id="7064"/>
    <lineage>
        <taxon>Eukaryota</taxon>
        <taxon>Metazoa</taxon>
        <taxon>Ecdysozoa</taxon>
        <taxon>Arthropoda</taxon>
        <taxon>Hexapoda</taxon>
        <taxon>Insecta</taxon>
        <taxon>Pterygota</taxon>
        <taxon>Neoptera</taxon>
        <taxon>Endopterygota</taxon>
        <taxon>Coleoptera</taxon>
        <taxon>Polyphaga</taxon>
        <taxon>Scarabaeiformia</taxon>
        <taxon>Scarabaeidae</taxon>
        <taxon>Rutelinae</taxon>
        <taxon>Popillia</taxon>
    </lineage>
</organism>
<protein>
    <recommendedName>
        <fullName evidence="3">Endonuclease/exonuclease/phosphatase domain-containing protein</fullName>
    </recommendedName>
</protein>